<feature type="compositionally biased region" description="Low complexity" evidence="1">
    <location>
        <begin position="27"/>
        <end position="41"/>
    </location>
</feature>
<dbReference type="EMBL" id="JARKIE010000022">
    <property type="protein sequence ID" value="KAJ7699554.1"/>
    <property type="molecule type" value="Genomic_DNA"/>
</dbReference>
<accession>A0AAD7GNN7</accession>
<comment type="caution">
    <text evidence="2">The sequence shown here is derived from an EMBL/GenBank/DDBJ whole genome shotgun (WGS) entry which is preliminary data.</text>
</comment>
<proteinExistence type="predicted"/>
<feature type="compositionally biased region" description="Low complexity" evidence="1">
    <location>
        <begin position="6"/>
        <end position="15"/>
    </location>
</feature>
<feature type="region of interest" description="Disordered" evidence="1">
    <location>
        <begin position="1"/>
        <end position="65"/>
    </location>
</feature>
<evidence type="ECO:0000313" key="2">
    <source>
        <dbReference type="EMBL" id="KAJ7699554.1"/>
    </source>
</evidence>
<dbReference type="AlphaFoldDB" id="A0AAD7GNN7"/>
<feature type="compositionally biased region" description="Low complexity" evidence="1">
    <location>
        <begin position="102"/>
        <end position="112"/>
    </location>
</feature>
<organism evidence="2 3">
    <name type="scientific">Mycena rosella</name>
    <name type="common">Pink bonnet</name>
    <name type="synonym">Agaricus rosellus</name>
    <dbReference type="NCBI Taxonomy" id="1033263"/>
    <lineage>
        <taxon>Eukaryota</taxon>
        <taxon>Fungi</taxon>
        <taxon>Dikarya</taxon>
        <taxon>Basidiomycota</taxon>
        <taxon>Agaricomycotina</taxon>
        <taxon>Agaricomycetes</taxon>
        <taxon>Agaricomycetidae</taxon>
        <taxon>Agaricales</taxon>
        <taxon>Marasmiineae</taxon>
        <taxon>Mycenaceae</taxon>
        <taxon>Mycena</taxon>
    </lineage>
</organism>
<evidence type="ECO:0000256" key="1">
    <source>
        <dbReference type="SAM" id="MobiDB-lite"/>
    </source>
</evidence>
<gene>
    <name evidence="2" type="ORF">B0H17DRAFT_1328206</name>
</gene>
<feature type="region of interest" description="Disordered" evidence="1">
    <location>
        <begin position="98"/>
        <end position="146"/>
    </location>
</feature>
<sequence>MKSSESESAYSQGSGISSQAATIRARPSNAQPSSSHSSPAQLYGMTATVPPRRSPQPLIHRSRDSTVDMVSPFTVASATESYSRDLLPMSPMSRLLEEIDPLGETTPTTGAPPETPSFDAYGMSRPSPTDMHVPPLPQRDPNEEDD</sequence>
<name>A0AAD7GNN7_MYCRO</name>
<dbReference type="Proteomes" id="UP001221757">
    <property type="component" value="Unassembled WGS sequence"/>
</dbReference>
<evidence type="ECO:0000313" key="3">
    <source>
        <dbReference type="Proteomes" id="UP001221757"/>
    </source>
</evidence>
<keyword evidence="3" id="KW-1185">Reference proteome</keyword>
<reference evidence="2" key="1">
    <citation type="submission" date="2023-03" db="EMBL/GenBank/DDBJ databases">
        <title>Massive genome expansion in bonnet fungi (Mycena s.s.) driven by repeated elements and novel gene families across ecological guilds.</title>
        <authorList>
            <consortium name="Lawrence Berkeley National Laboratory"/>
            <person name="Harder C.B."/>
            <person name="Miyauchi S."/>
            <person name="Viragh M."/>
            <person name="Kuo A."/>
            <person name="Thoen E."/>
            <person name="Andreopoulos B."/>
            <person name="Lu D."/>
            <person name="Skrede I."/>
            <person name="Drula E."/>
            <person name="Henrissat B."/>
            <person name="Morin E."/>
            <person name="Kohler A."/>
            <person name="Barry K."/>
            <person name="LaButti K."/>
            <person name="Morin E."/>
            <person name="Salamov A."/>
            <person name="Lipzen A."/>
            <person name="Mereny Z."/>
            <person name="Hegedus B."/>
            <person name="Baldrian P."/>
            <person name="Stursova M."/>
            <person name="Weitz H."/>
            <person name="Taylor A."/>
            <person name="Grigoriev I.V."/>
            <person name="Nagy L.G."/>
            <person name="Martin F."/>
            <person name="Kauserud H."/>
        </authorList>
    </citation>
    <scope>NUCLEOTIDE SEQUENCE</scope>
    <source>
        <strain evidence="2">CBHHK067</strain>
    </source>
</reference>
<protein>
    <submittedName>
        <fullName evidence="2">Uncharacterized protein</fullName>
    </submittedName>
</protein>